<dbReference type="InterPro" id="IPR002797">
    <property type="entry name" value="Polysacc_synth"/>
</dbReference>
<dbReference type="EMBL" id="JACSNR010000002">
    <property type="protein sequence ID" value="MBM6922719.1"/>
    <property type="molecule type" value="Genomic_DNA"/>
</dbReference>
<evidence type="ECO:0000256" key="2">
    <source>
        <dbReference type="ARBA" id="ARBA00022475"/>
    </source>
</evidence>
<feature type="transmembrane region" description="Helical" evidence="6">
    <location>
        <begin position="382"/>
        <end position="402"/>
    </location>
</feature>
<evidence type="ECO:0000313" key="7">
    <source>
        <dbReference type="EMBL" id="MBM6922719.1"/>
    </source>
</evidence>
<evidence type="ECO:0000256" key="3">
    <source>
        <dbReference type="ARBA" id="ARBA00022692"/>
    </source>
</evidence>
<feature type="transmembrane region" description="Helical" evidence="6">
    <location>
        <begin position="117"/>
        <end position="136"/>
    </location>
</feature>
<comment type="caution">
    <text evidence="7">The sequence shown here is derived from an EMBL/GenBank/DDBJ whole genome shotgun (WGS) entry which is preliminary data.</text>
</comment>
<evidence type="ECO:0000256" key="5">
    <source>
        <dbReference type="ARBA" id="ARBA00023136"/>
    </source>
</evidence>
<feature type="transmembrane region" description="Helical" evidence="6">
    <location>
        <begin position="87"/>
        <end position="105"/>
    </location>
</feature>
<gene>
    <name evidence="7" type="ORF">H9X81_03300</name>
</gene>
<accession>A0ABS2GMN1</accession>
<proteinExistence type="predicted"/>
<feature type="transmembrane region" description="Helical" evidence="6">
    <location>
        <begin position="57"/>
        <end position="75"/>
    </location>
</feature>
<evidence type="ECO:0000313" key="8">
    <source>
        <dbReference type="Proteomes" id="UP000724149"/>
    </source>
</evidence>
<dbReference type="InterPro" id="IPR050833">
    <property type="entry name" value="Poly_Biosynth_Transport"/>
</dbReference>
<dbReference type="RefSeq" id="WP_204719786.1">
    <property type="nucleotide sequence ID" value="NZ_JACSNR010000002.1"/>
</dbReference>
<evidence type="ECO:0000256" key="1">
    <source>
        <dbReference type="ARBA" id="ARBA00004651"/>
    </source>
</evidence>
<sequence length="476" mass="54307">MSDARNKYTTLISNTIIFALGTFGSKLLVFLLMPLYTSVLTTAEYGAMDVVVNVSNMLLPLVIVSINDGVIRFGMDHAYKRRDVFSTGIWVSLAGFGIFLIFWPVMKKIDMISDYTALIYIYVLAAALQGVSAQFVRAMGLVRLFAFNGILNTLSTVFFNVLFLVVMKWGMYGYILSVVLSNVVSMVFLWIAARLYRYMRWWKGIRRETVREMIIYSLPLIPATIMWSITNVSDRFFVTYYMGEAQNGIYSVAYKLPTIISVISAIFTQAWQLSAIGERESDDREQFYSNIFKSYQTIVFLAAGGILLLIKPLMHLLVSDAFFEAWQYTPLLVVSVVFSCFSSYFASFYMASKKNIMAMVTIFLGALLNVILNYYLIPVYGLNGAAGATAISYIFIFIIRAIDTRRLFRIDLDLKKLLLNSLLLGLQSWLLMQNDKYLYLWESLTLLAMLLVNLRGILFVADRFYRAFILKRRAGI</sequence>
<feature type="transmembrane region" description="Helical" evidence="6">
    <location>
        <begin position="356"/>
        <end position="376"/>
    </location>
</feature>
<feature type="transmembrane region" description="Helical" evidence="6">
    <location>
        <begin position="172"/>
        <end position="192"/>
    </location>
</feature>
<evidence type="ECO:0000256" key="4">
    <source>
        <dbReference type="ARBA" id="ARBA00022989"/>
    </source>
</evidence>
<keyword evidence="5 6" id="KW-0472">Membrane</keyword>
<comment type="subcellular location">
    <subcellularLocation>
        <location evidence="1">Cell membrane</location>
        <topology evidence="1">Multi-pass membrane protein</topology>
    </subcellularLocation>
</comment>
<feature type="transmembrane region" description="Helical" evidence="6">
    <location>
        <begin position="330"/>
        <end position="349"/>
    </location>
</feature>
<feature type="transmembrane region" description="Helical" evidence="6">
    <location>
        <begin position="12"/>
        <end position="37"/>
    </location>
</feature>
<dbReference type="Pfam" id="PF01943">
    <property type="entry name" value="Polysacc_synt"/>
    <property type="match status" value="1"/>
</dbReference>
<keyword evidence="4 6" id="KW-1133">Transmembrane helix</keyword>
<dbReference type="CDD" id="cd13128">
    <property type="entry name" value="MATE_Wzx_like"/>
    <property type="match status" value="1"/>
</dbReference>
<keyword evidence="3 6" id="KW-0812">Transmembrane</keyword>
<dbReference type="Proteomes" id="UP000724149">
    <property type="component" value="Unassembled WGS sequence"/>
</dbReference>
<reference evidence="7 8" key="1">
    <citation type="journal article" date="2021" name="Sci. Rep.">
        <title>The distribution of antibiotic resistance genes in chicken gut microbiota commensals.</title>
        <authorList>
            <person name="Juricova H."/>
            <person name="Matiasovicova J."/>
            <person name="Kubasova T."/>
            <person name="Cejkova D."/>
            <person name="Rychlik I."/>
        </authorList>
    </citation>
    <scope>NUCLEOTIDE SEQUENCE [LARGE SCALE GENOMIC DNA]</scope>
    <source>
        <strain evidence="7 8">An564</strain>
    </source>
</reference>
<evidence type="ECO:0000256" key="6">
    <source>
        <dbReference type="SAM" id="Phobius"/>
    </source>
</evidence>
<name>A0ABS2GMN1_9FIRM</name>
<dbReference type="PANTHER" id="PTHR30250:SF11">
    <property type="entry name" value="O-ANTIGEN TRANSPORTER-RELATED"/>
    <property type="match status" value="1"/>
</dbReference>
<feature type="transmembrane region" description="Helical" evidence="6">
    <location>
        <begin position="145"/>
        <end position="166"/>
    </location>
</feature>
<feature type="transmembrane region" description="Helical" evidence="6">
    <location>
        <begin position="438"/>
        <end position="461"/>
    </location>
</feature>
<feature type="transmembrane region" description="Helical" evidence="6">
    <location>
        <begin position="252"/>
        <end position="271"/>
    </location>
</feature>
<dbReference type="PANTHER" id="PTHR30250">
    <property type="entry name" value="PST FAMILY PREDICTED COLANIC ACID TRANSPORTER"/>
    <property type="match status" value="1"/>
</dbReference>
<organism evidence="7 8">
    <name type="scientific">Hydrogenoanaerobacterium saccharovorans</name>
    <dbReference type="NCBI Taxonomy" id="474960"/>
    <lineage>
        <taxon>Bacteria</taxon>
        <taxon>Bacillati</taxon>
        <taxon>Bacillota</taxon>
        <taxon>Clostridia</taxon>
        <taxon>Eubacteriales</taxon>
        <taxon>Oscillospiraceae</taxon>
        <taxon>Hydrogenoanaerobacterium</taxon>
    </lineage>
</organism>
<feature type="transmembrane region" description="Helical" evidence="6">
    <location>
        <begin position="292"/>
        <end position="310"/>
    </location>
</feature>
<keyword evidence="2" id="KW-1003">Cell membrane</keyword>
<protein>
    <submittedName>
        <fullName evidence="7">Flippase</fullName>
    </submittedName>
</protein>
<feature type="transmembrane region" description="Helical" evidence="6">
    <location>
        <begin position="213"/>
        <end position="232"/>
    </location>
</feature>
<keyword evidence="8" id="KW-1185">Reference proteome</keyword>